<keyword evidence="2" id="KW-1185">Reference proteome</keyword>
<protein>
    <submittedName>
        <fullName evidence="1">Uncharacterized protein</fullName>
    </submittedName>
</protein>
<organism evidence="1 2">
    <name type="scientific">Sphingobacterium siyangense</name>
    <dbReference type="NCBI Taxonomy" id="459529"/>
    <lineage>
        <taxon>Bacteria</taxon>
        <taxon>Pseudomonadati</taxon>
        <taxon>Bacteroidota</taxon>
        <taxon>Sphingobacteriia</taxon>
        <taxon>Sphingobacteriales</taxon>
        <taxon>Sphingobacteriaceae</taxon>
        <taxon>Sphingobacterium</taxon>
    </lineage>
</organism>
<dbReference type="AlphaFoldDB" id="A0A420GAZ0"/>
<proteinExistence type="predicted"/>
<gene>
    <name evidence="1" type="ORF">BCY89_02395</name>
</gene>
<evidence type="ECO:0000313" key="2">
    <source>
        <dbReference type="Proteomes" id="UP000286402"/>
    </source>
</evidence>
<reference evidence="1 2" key="1">
    <citation type="submission" date="2016-07" db="EMBL/GenBank/DDBJ databases">
        <title>Genome analysis of Sphingobacterium siyangense T12B17.</title>
        <authorList>
            <person name="Xu D."/>
            <person name="Su Y."/>
            <person name="Zheng S."/>
        </authorList>
    </citation>
    <scope>NUCLEOTIDE SEQUENCE [LARGE SCALE GENOMIC DNA]</scope>
    <source>
        <strain evidence="1 2">T12B17</strain>
    </source>
</reference>
<sequence>MDTLFSIKLPCFQQMDSFPTNGQLSSAGFYSNVLICTKYQKPFSDLIHTVVTNNFRSKRI</sequence>
<dbReference type="Proteomes" id="UP000286402">
    <property type="component" value="Unassembled WGS sequence"/>
</dbReference>
<dbReference type="EMBL" id="MCAQ01000001">
    <property type="protein sequence ID" value="RKF42348.1"/>
    <property type="molecule type" value="Genomic_DNA"/>
</dbReference>
<comment type="caution">
    <text evidence="1">The sequence shown here is derived from an EMBL/GenBank/DDBJ whole genome shotgun (WGS) entry which is preliminary data.</text>
</comment>
<name>A0A420GAZ0_9SPHI</name>
<accession>A0A420GAZ0</accession>
<evidence type="ECO:0000313" key="1">
    <source>
        <dbReference type="EMBL" id="RKF42348.1"/>
    </source>
</evidence>